<organism evidence="2 3">
    <name type="scientific">Legionella geestiana</name>
    <dbReference type="NCBI Taxonomy" id="45065"/>
    <lineage>
        <taxon>Bacteria</taxon>
        <taxon>Pseudomonadati</taxon>
        <taxon>Pseudomonadota</taxon>
        <taxon>Gammaproteobacteria</taxon>
        <taxon>Legionellales</taxon>
        <taxon>Legionellaceae</taxon>
        <taxon>Legionella</taxon>
    </lineage>
</organism>
<sequence length="267" mass="30890">MPKHWNPEDYDIQSVMQYRTAMLMLDALTLSGNEKILDLGCGTGKITHQIAESRVQGGRIHGIDINADMISFASANYSLDNLSFECNDVLNIDHENEFDVAVSFWTMSWIPLEDQRKAIENIIRSLKDDGHMFLMYPLKHDAYLVVEEVVHRPDWADFFRDYPMPRTFISEDEYQCIVDEIPMEISIRKTELECRYISDDEMKQSINCWLGHVDILPTQALKDKFLSDVVSAYKMHRNTTEPVMYYSTLEISGCKSSLKHNLSLGMQ</sequence>
<dbReference type="GO" id="GO:0032259">
    <property type="term" value="P:methylation"/>
    <property type="evidence" value="ECO:0007669"/>
    <property type="project" value="UniProtKB-KW"/>
</dbReference>
<dbReference type="STRING" id="45065.Lgee_0461"/>
<evidence type="ECO:0000313" key="3">
    <source>
        <dbReference type="Proteomes" id="UP000054785"/>
    </source>
</evidence>
<keyword evidence="2" id="KW-0808">Transferase</keyword>
<dbReference type="AlphaFoldDB" id="A0A0W0U806"/>
<dbReference type="Gene3D" id="3.40.50.150">
    <property type="entry name" value="Vaccinia Virus protein VP39"/>
    <property type="match status" value="1"/>
</dbReference>
<dbReference type="EMBL" id="LNYC01000009">
    <property type="protein sequence ID" value="KTD03804.1"/>
    <property type="molecule type" value="Genomic_DNA"/>
</dbReference>
<evidence type="ECO:0000259" key="1">
    <source>
        <dbReference type="Pfam" id="PF13847"/>
    </source>
</evidence>
<dbReference type="PANTHER" id="PTHR43861:SF1">
    <property type="entry name" value="TRANS-ACONITATE 2-METHYLTRANSFERASE"/>
    <property type="match status" value="1"/>
</dbReference>
<dbReference type="Proteomes" id="UP000054785">
    <property type="component" value="Unassembled WGS sequence"/>
</dbReference>
<dbReference type="Pfam" id="PF13847">
    <property type="entry name" value="Methyltransf_31"/>
    <property type="match status" value="1"/>
</dbReference>
<dbReference type="PANTHER" id="PTHR43861">
    <property type="entry name" value="TRANS-ACONITATE 2-METHYLTRANSFERASE-RELATED"/>
    <property type="match status" value="1"/>
</dbReference>
<dbReference type="InterPro" id="IPR025714">
    <property type="entry name" value="Methyltranfer_dom"/>
</dbReference>
<dbReference type="GO" id="GO:0008168">
    <property type="term" value="F:methyltransferase activity"/>
    <property type="evidence" value="ECO:0007669"/>
    <property type="project" value="UniProtKB-KW"/>
</dbReference>
<dbReference type="SUPFAM" id="SSF53335">
    <property type="entry name" value="S-adenosyl-L-methionine-dependent methyltransferases"/>
    <property type="match status" value="1"/>
</dbReference>
<keyword evidence="3" id="KW-1185">Reference proteome</keyword>
<dbReference type="InterPro" id="IPR029063">
    <property type="entry name" value="SAM-dependent_MTases_sf"/>
</dbReference>
<name>A0A0W0U806_9GAMM</name>
<accession>A0A0W0U806</accession>
<keyword evidence="2" id="KW-0489">Methyltransferase</keyword>
<evidence type="ECO:0000313" key="2">
    <source>
        <dbReference type="EMBL" id="KTD03804.1"/>
    </source>
</evidence>
<dbReference type="RefSeq" id="WP_051551075.1">
    <property type="nucleotide sequence ID" value="NZ_CAAAHN010000004.1"/>
</dbReference>
<feature type="domain" description="Methyltransferase" evidence="1">
    <location>
        <begin position="32"/>
        <end position="138"/>
    </location>
</feature>
<reference evidence="2 3" key="1">
    <citation type="submission" date="2015-11" db="EMBL/GenBank/DDBJ databases">
        <title>Genomic analysis of 38 Legionella species identifies large and diverse effector repertoires.</title>
        <authorList>
            <person name="Burstein D."/>
            <person name="Amaro F."/>
            <person name="Zusman T."/>
            <person name="Lifshitz Z."/>
            <person name="Cohen O."/>
            <person name="Gilbert J.A."/>
            <person name="Pupko T."/>
            <person name="Shuman H.A."/>
            <person name="Segal G."/>
        </authorList>
    </citation>
    <scope>NUCLEOTIDE SEQUENCE [LARGE SCALE GENOMIC DNA]</scope>
    <source>
        <strain evidence="2 3">ATCC 49504</strain>
    </source>
</reference>
<proteinExistence type="predicted"/>
<dbReference type="CDD" id="cd02440">
    <property type="entry name" value="AdoMet_MTases"/>
    <property type="match status" value="1"/>
</dbReference>
<dbReference type="OrthoDB" id="9791837at2"/>
<comment type="caution">
    <text evidence="2">The sequence shown here is derived from an EMBL/GenBank/DDBJ whole genome shotgun (WGS) entry which is preliminary data.</text>
</comment>
<dbReference type="PATRIC" id="fig|45065.4.peg.491"/>
<gene>
    <name evidence="2" type="ORF">Lgee_0461</name>
</gene>
<protein>
    <submittedName>
        <fullName evidence="2">Methyltransferase</fullName>
    </submittedName>
</protein>